<proteinExistence type="predicted"/>
<gene>
    <name evidence="1" type="ORF">M9H77_02093</name>
</gene>
<comment type="caution">
    <text evidence="1">The sequence shown here is derived from an EMBL/GenBank/DDBJ whole genome shotgun (WGS) entry which is preliminary data.</text>
</comment>
<keyword evidence="2" id="KW-1185">Reference proteome</keyword>
<sequence length="282" mass="31143">MVRPIGRRGDDDLSPVTDKTGRVEGRTVTGSSRGVRGRHSTSDLPATPTHLALGFHHGTGKPGSSTQLLTIPFRSQPPLQPHLSHTPVPYEPYGSAQSSSHPTDTVYDLYLHAPTIRPHIPYRSITQELILEFIDQPRQIGAKSFYQIFGAAPQDSSCSTHGYSHAKNDVSSSIPYVPRPTARDHGSLKFRSHYMALIDCELIDAHVRPLASRRGYIYLFDVCTPVYSCPPYPTSGGLQAAKQQDVRVEEYFCGGTMARSTFALIDRDLDKCSGHSAEFLHR</sequence>
<evidence type="ECO:0000313" key="1">
    <source>
        <dbReference type="EMBL" id="KAI5680866.1"/>
    </source>
</evidence>
<accession>A0ACC0C7G0</accession>
<dbReference type="EMBL" id="CM044701">
    <property type="protein sequence ID" value="KAI5680866.1"/>
    <property type="molecule type" value="Genomic_DNA"/>
</dbReference>
<protein>
    <submittedName>
        <fullName evidence="1">Uncharacterized protein</fullName>
    </submittedName>
</protein>
<name>A0ACC0C7G0_CATRO</name>
<evidence type="ECO:0000313" key="2">
    <source>
        <dbReference type="Proteomes" id="UP001060085"/>
    </source>
</evidence>
<organism evidence="1 2">
    <name type="scientific">Catharanthus roseus</name>
    <name type="common">Madagascar periwinkle</name>
    <name type="synonym">Vinca rosea</name>
    <dbReference type="NCBI Taxonomy" id="4058"/>
    <lineage>
        <taxon>Eukaryota</taxon>
        <taxon>Viridiplantae</taxon>
        <taxon>Streptophyta</taxon>
        <taxon>Embryophyta</taxon>
        <taxon>Tracheophyta</taxon>
        <taxon>Spermatophyta</taxon>
        <taxon>Magnoliopsida</taxon>
        <taxon>eudicotyledons</taxon>
        <taxon>Gunneridae</taxon>
        <taxon>Pentapetalae</taxon>
        <taxon>asterids</taxon>
        <taxon>lamiids</taxon>
        <taxon>Gentianales</taxon>
        <taxon>Apocynaceae</taxon>
        <taxon>Rauvolfioideae</taxon>
        <taxon>Vinceae</taxon>
        <taxon>Catharanthinae</taxon>
        <taxon>Catharanthus</taxon>
    </lineage>
</organism>
<dbReference type="Proteomes" id="UP001060085">
    <property type="component" value="Linkage Group LG01"/>
</dbReference>
<reference evidence="2" key="1">
    <citation type="journal article" date="2023" name="Nat. Plants">
        <title>Single-cell RNA sequencing provides a high-resolution roadmap for understanding the multicellular compartmentation of specialized metabolism.</title>
        <authorList>
            <person name="Sun S."/>
            <person name="Shen X."/>
            <person name="Li Y."/>
            <person name="Li Y."/>
            <person name="Wang S."/>
            <person name="Li R."/>
            <person name="Zhang H."/>
            <person name="Shen G."/>
            <person name="Guo B."/>
            <person name="Wei J."/>
            <person name="Xu J."/>
            <person name="St-Pierre B."/>
            <person name="Chen S."/>
            <person name="Sun C."/>
        </authorList>
    </citation>
    <scope>NUCLEOTIDE SEQUENCE [LARGE SCALE GENOMIC DNA]</scope>
</reference>